<gene>
    <name evidence="1" type="ORF">SLITO_v1c09580</name>
</gene>
<sequence>MKKILRWLVLLPIFYFPFTSLVSCASHLKGYELDKSTAFINKYSFNNINDEICVFFIFVKSDWGKKQVEIQSRLLNNDNVEVNEQFILSDLISYSTEWVKIAKLTINKQLSPPNDKDVFRVNFKIKDSSFLGSFDIEYND</sequence>
<dbReference type="Proteomes" id="UP000067476">
    <property type="component" value="Chromosome"/>
</dbReference>
<dbReference type="PROSITE" id="PS51257">
    <property type="entry name" value="PROKAR_LIPOPROTEIN"/>
    <property type="match status" value="1"/>
</dbReference>
<proteinExistence type="predicted"/>
<accession>A0A0K1W2L1</accession>
<dbReference type="KEGG" id="sll:SLITO_v1c09580"/>
<dbReference type="AlphaFoldDB" id="A0A0K1W2L1"/>
<keyword evidence="2" id="KW-1185">Reference proteome</keyword>
<dbReference type="RefSeq" id="WP_075058652.1">
    <property type="nucleotide sequence ID" value="NZ_CP012357.1"/>
</dbReference>
<protein>
    <recommendedName>
        <fullName evidence="3">Lipoprotein</fullName>
    </recommendedName>
</protein>
<organism evidence="1 2">
    <name type="scientific">Spiroplasma litorale</name>
    <dbReference type="NCBI Taxonomy" id="216942"/>
    <lineage>
        <taxon>Bacteria</taxon>
        <taxon>Bacillati</taxon>
        <taxon>Mycoplasmatota</taxon>
        <taxon>Mollicutes</taxon>
        <taxon>Entomoplasmatales</taxon>
        <taxon>Spiroplasmataceae</taxon>
        <taxon>Spiroplasma</taxon>
    </lineage>
</organism>
<evidence type="ECO:0008006" key="3">
    <source>
        <dbReference type="Google" id="ProtNLM"/>
    </source>
</evidence>
<evidence type="ECO:0000313" key="1">
    <source>
        <dbReference type="EMBL" id="AKX34569.1"/>
    </source>
</evidence>
<name>A0A0K1W2L1_9MOLU</name>
<dbReference type="EMBL" id="CP012357">
    <property type="protein sequence ID" value="AKX34569.1"/>
    <property type="molecule type" value="Genomic_DNA"/>
</dbReference>
<dbReference type="PATRIC" id="fig|216942.3.peg.974"/>
<reference evidence="1 2" key="1">
    <citation type="journal article" date="2015" name="Genome Announc.">
        <title>Complete Genome Sequence of Spiroplasma litorale TN-1T (DSM 21781), a Bacterium Isolated from a Green-Eyed Horsefly (Tabanus nigrovittatus).</title>
        <authorList>
            <person name="Lo W.S."/>
            <person name="Lai Y.C."/>
            <person name="Lien Y.W."/>
            <person name="Wang T.H."/>
            <person name="Kuo C.H."/>
        </authorList>
    </citation>
    <scope>NUCLEOTIDE SEQUENCE [LARGE SCALE GENOMIC DNA]</scope>
    <source>
        <strain evidence="1 2">TN-1</strain>
    </source>
</reference>
<evidence type="ECO:0000313" key="2">
    <source>
        <dbReference type="Proteomes" id="UP000067476"/>
    </source>
</evidence>
<dbReference type="STRING" id="216942.SLITO_v1c09580"/>